<dbReference type="GO" id="GO:0008237">
    <property type="term" value="F:metallopeptidase activity"/>
    <property type="evidence" value="ECO:0007669"/>
    <property type="project" value="UniProtKB-KW"/>
</dbReference>
<dbReference type="InterPro" id="IPR003675">
    <property type="entry name" value="Rce1/LyrA-like_dom"/>
</dbReference>
<protein>
    <submittedName>
        <fullName evidence="3">CPBP family intramembrane metalloprotease</fullName>
    </submittedName>
</protein>
<feature type="transmembrane region" description="Helical" evidence="1">
    <location>
        <begin position="26"/>
        <end position="48"/>
    </location>
</feature>
<proteinExistence type="predicted"/>
<feature type="transmembrane region" description="Helical" evidence="1">
    <location>
        <begin position="137"/>
        <end position="155"/>
    </location>
</feature>
<sequence>MEKINFKLKKNTLFTKAHSKKIKYNIITIIITYFCLWLVGLFLGRLIYNGLLALVTDKASDVQSYIQVIRKIVVCGVQITLFFIWVKFVEKRPIKTMGFSAERPALSYICGVVAGFLSILIITALLIIFKVVQVKGINTSFSPLLFILIVISWMVQSSAEEIAIRGWLIPSLGNKSTPFTSIVITSIIFGILHLFTSGVTILSFINLILSGAFFALIAIYYNNIWGVLGLHFMWNLTLGNIFGFPVSGFYGYGESILLTEATSASFLTGGTFGPEGGFIATVIVLIGIFVMGFKLYCKYK</sequence>
<keyword evidence="1" id="KW-0472">Membrane</keyword>
<organism evidence="3 4">
    <name type="scientific">Clostridium yunnanense</name>
    <dbReference type="NCBI Taxonomy" id="2800325"/>
    <lineage>
        <taxon>Bacteria</taxon>
        <taxon>Bacillati</taxon>
        <taxon>Bacillota</taxon>
        <taxon>Clostridia</taxon>
        <taxon>Eubacteriales</taxon>
        <taxon>Clostridiaceae</taxon>
        <taxon>Clostridium</taxon>
    </lineage>
</organism>
<evidence type="ECO:0000313" key="4">
    <source>
        <dbReference type="Proteomes" id="UP000596739"/>
    </source>
</evidence>
<gene>
    <name evidence="3" type="ORF">JHL18_21060</name>
</gene>
<feature type="transmembrane region" description="Helical" evidence="1">
    <location>
        <begin position="176"/>
        <end position="195"/>
    </location>
</feature>
<dbReference type="PANTHER" id="PTHR39430:SF1">
    <property type="entry name" value="PROTEASE"/>
    <property type="match status" value="1"/>
</dbReference>
<keyword evidence="1" id="KW-1133">Transmembrane helix</keyword>
<evidence type="ECO:0000256" key="1">
    <source>
        <dbReference type="SAM" id="Phobius"/>
    </source>
</evidence>
<dbReference type="Pfam" id="PF02517">
    <property type="entry name" value="Rce1-like"/>
    <property type="match status" value="1"/>
</dbReference>
<evidence type="ECO:0000259" key="2">
    <source>
        <dbReference type="Pfam" id="PF02517"/>
    </source>
</evidence>
<feature type="transmembrane region" description="Helical" evidence="1">
    <location>
        <begin position="277"/>
        <end position="297"/>
    </location>
</feature>
<keyword evidence="1" id="KW-0812">Transmembrane</keyword>
<keyword evidence="3" id="KW-0378">Hydrolase</keyword>
<evidence type="ECO:0000313" key="3">
    <source>
        <dbReference type="EMBL" id="MBK1813114.1"/>
    </source>
</evidence>
<feature type="domain" description="CAAX prenyl protease 2/Lysostaphin resistance protein A-like" evidence="2">
    <location>
        <begin position="144"/>
        <end position="236"/>
    </location>
</feature>
<dbReference type="Proteomes" id="UP000596739">
    <property type="component" value="Unassembled WGS sequence"/>
</dbReference>
<name>A0ABS1EUQ3_9CLOT</name>
<comment type="caution">
    <text evidence="3">The sequence shown here is derived from an EMBL/GenBank/DDBJ whole genome shotgun (WGS) entry which is preliminary data.</text>
</comment>
<feature type="transmembrane region" description="Helical" evidence="1">
    <location>
        <begin position="233"/>
        <end position="252"/>
    </location>
</feature>
<dbReference type="PANTHER" id="PTHR39430">
    <property type="entry name" value="MEMBRANE-ASSOCIATED PROTEASE-RELATED"/>
    <property type="match status" value="1"/>
</dbReference>
<dbReference type="RefSeq" id="WP_200272919.1">
    <property type="nucleotide sequence ID" value="NZ_JAENHN010000059.1"/>
</dbReference>
<feature type="transmembrane region" description="Helical" evidence="1">
    <location>
        <begin position="68"/>
        <end position="86"/>
    </location>
</feature>
<feature type="transmembrane region" description="Helical" evidence="1">
    <location>
        <begin position="106"/>
        <end position="131"/>
    </location>
</feature>
<keyword evidence="4" id="KW-1185">Reference proteome</keyword>
<keyword evidence="3" id="KW-0482">Metalloprotease</keyword>
<keyword evidence="3" id="KW-0645">Protease</keyword>
<accession>A0ABS1EUQ3</accession>
<dbReference type="EMBL" id="JAENHN010000059">
    <property type="protein sequence ID" value="MBK1813114.1"/>
    <property type="molecule type" value="Genomic_DNA"/>
</dbReference>
<feature type="transmembrane region" description="Helical" evidence="1">
    <location>
        <begin position="201"/>
        <end position="221"/>
    </location>
</feature>
<reference evidence="4" key="1">
    <citation type="submission" date="2021-01" db="EMBL/GenBank/DDBJ databases">
        <title>Genome public.</title>
        <authorList>
            <person name="Liu C."/>
            <person name="Sun Q."/>
        </authorList>
    </citation>
    <scope>NUCLEOTIDE SEQUENCE [LARGE SCALE GENOMIC DNA]</scope>
    <source>
        <strain evidence="4">YIM B02505</strain>
    </source>
</reference>